<dbReference type="InterPro" id="IPR050662">
    <property type="entry name" value="Sec-metab_biosynth-thioest"/>
</dbReference>
<dbReference type="Pfam" id="PF00753">
    <property type="entry name" value="Lactamase_B"/>
    <property type="match status" value="1"/>
</dbReference>
<evidence type="ECO:0000313" key="3">
    <source>
        <dbReference type="Proteomes" id="UP000070174"/>
    </source>
</evidence>
<dbReference type="PATRIC" id="fig|54005.3.peg.636"/>
<dbReference type="EMBL" id="LRQE01000021">
    <property type="protein sequence ID" value="KXA31048.1"/>
    <property type="molecule type" value="Genomic_DNA"/>
</dbReference>
<sequence>MGGNMSQIKKLSDGVYCKIIPLKGNPLKSINIYMVKSKGEAMIVDTGFNTEEIKSEMLSFMKDMEVDYDKTILFLTHLHSDHTGLASWFHEELGIEIYMGDIDYRMMSSMADANSKRWKEVMETTHIQGLEEDNLKIEEHSGFVYRPRAEFPYVSFNPNYILKVGDFTFKGMDFSGHTPGMVGLYEEDRKILFCGDHLLGDITPNITFWNFTVGDSLGRYLINIEKLRDLPIDHLYSSHRALIEDVPKRIDELKAHHQGRIDEAYKTLKEKGKCTVRDIAMNMSWDMRARDFSEFPNTQKFFAAGEAHAHLEHLRAIGKADFEWSDDGVLLYYAK</sequence>
<evidence type="ECO:0000313" key="2">
    <source>
        <dbReference type="EMBL" id="KXA31048.1"/>
    </source>
</evidence>
<dbReference type="Gene3D" id="3.60.15.10">
    <property type="entry name" value="Ribonuclease Z/Hydroxyacylglutathione hydrolase-like"/>
    <property type="match status" value="1"/>
</dbReference>
<dbReference type="Proteomes" id="UP000070174">
    <property type="component" value="Unassembled WGS sequence"/>
</dbReference>
<dbReference type="InterPro" id="IPR036388">
    <property type="entry name" value="WH-like_DNA-bd_sf"/>
</dbReference>
<accession>A0A133PQX7</accession>
<comment type="caution">
    <text evidence="2">The sequence shown here is derived from an EMBL/GenBank/DDBJ whole genome shotgun (WGS) entry which is preliminary data.</text>
</comment>
<dbReference type="Gene3D" id="1.10.10.10">
    <property type="entry name" value="Winged helix-like DNA-binding domain superfamily/Winged helix DNA-binding domain"/>
    <property type="match status" value="1"/>
</dbReference>
<evidence type="ECO:0000259" key="1">
    <source>
        <dbReference type="SMART" id="SM00849"/>
    </source>
</evidence>
<name>A0A133PQX7_9FIRM</name>
<dbReference type="InterPro" id="IPR036866">
    <property type="entry name" value="RibonucZ/Hydroxyglut_hydro"/>
</dbReference>
<protein>
    <submittedName>
        <fullName evidence="2">Metallo-beta-lactamase domain protein</fullName>
    </submittedName>
</protein>
<dbReference type="PANTHER" id="PTHR23131">
    <property type="entry name" value="ENDORIBONUCLEASE LACTB2"/>
    <property type="match status" value="1"/>
</dbReference>
<organism evidence="2">
    <name type="scientific">Peptoniphilus harei</name>
    <dbReference type="NCBI Taxonomy" id="54005"/>
    <lineage>
        <taxon>Bacteria</taxon>
        <taxon>Bacillati</taxon>
        <taxon>Bacillota</taxon>
        <taxon>Tissierellia</taxon>
        <taxon>Tissierellales</taxon>
        <taxon>Peptoniphilaceae</taxon>
        <taxon>Peptoniphilus</taxon>
    </lineage>
</organism>
<feature type="domain" description="Metallo-beta-lactamase" evidence="1">
    <location>
        <begin position="29"/>
        <end position="239"/>
    </location>
</feature>
<dbReference type="PANTHER" id="PTHR23131:SF4">
    <property type="entry name" value="METALLO-BETA-LACTAMASE SUPERFAMILY POTEIN"/>
    <property type="match status" value="1"/>
</dbReference>
<dbReference type="InterPro" id="IPR001279">
    <property type="entry name" value="Metallo-B-lactamas"/>
</dbReference>
<dbReference type="SMART" id="SM00849">
    <property type="entry name" value="Lactamase_B"/>
    <property type="match status" value="1"/>
</dbReference>
<dbReference type="AlphaFoldDB" id="A0A133PQX7"/>
<proteinExistence type="predicted"/>
<reference evidence="2 3" key="1">
    <citation type="submission" date="2016-01" db="EMBL/GenBank/DDBJ databases">
        <authorList>
            <person name="Oliw E.H."/>
        </authorList>
    </citation>
    <scope>NUCLEOTIDE SEQUENCE [LARGE SCALE GENOMIC DNA]</scope>
    <source>
        <strain evidence="2 3">CMW7756A</strain>
    </source>
</reference>
<gene>
    <name evidence="2" type="ORF">HMPREF3229_00646</name>
</gene>
<dbReference type="SUPFAM" id="SSF56281">
    <property type="entry name" value="Metallo-hydrolase/oxidoreductase"/>
    <property type="match status" value="1"/>
</dbReference>